<dbReference type="EMBL" id="WNXD01000001">
    <property type="protein sequence ID" value="MBB2144265.1"/>
    <property type="molecule type" value="Genomic_DNA"/>
</dbReference>
<reference evidence="2" key="1">
    <citation type="submission" date="2019-11" db="EMBL/GenBank/DDBJ databases">
        <title>Description of Pedobacter sp. LMG 31464T.</title>
        <authorList>
            <person name="Carlier A."/>
            <person name="Qi S."/>
            <person name="Vandamme P."/>
        </authorList>
    </citation>
    <scope>NUCLEOTIDE SEQUENCE</scope>
    <source>
        <strain evidence="2">LMG 31464</strain>
    </source>
</reference>
<comment type="caution">
    <text evidence="2">The sequence shown here is derived from an EMBL/GenBank/DDBJ whole genome shotgun (WGS) entry which is preliminary data.</text>
</comment>
<keyword evidence="1" id="KW-1133">Transmembrane helix</keyword>
<dbReference type="AlphaFoldDB" id="A0A923DWB4"/>
<organism evidence="2 3">
    <name type="scientific">Pedobacter planticolens</name>
    <dbReference type="NCBI Taxonomy" id="2679964"/>
    <lineage>
        <taxon>Bacteria</taxon>
        <taxon>Pseudomonadati</taxon>
        <taxon>Bacteroidota</taxon>
        <taxon>Sphingobacteriia</taxon>
        <taxon>Sphingobacteriales</taxon>
        <taxon>Sphingobacteriaceae</taxon>
        <taxon>Pedobacter</taxon>
    </lineage>
</organism>
<keyword evidence="1" id="KW-0812">Transmembrane</keyword>
<gene>
    <name evidence="2" type="ORF">GM921_02095</name>
</gene>
<dbReference type="RefSeq" id="WP_182920959.1">
    <property type="nucleotide sequence ID" value="NZ_WNXD01000001.1"/>
</dbReference>
<sequence>MKVTGKIFLILGLLLFILGISMFVFAASSFTNTGEEYSSFDIKLGEYAMVFWIPSIIIGMLLGGVGLFLTIKK</sequence>
<keyword evidence="1" id="KW-0472">Membrane</keyword>
<keyword evidence="3" id="KW-1185">Reference proteome</keyword>
<evidence type="ECO:0000313" key="2">
    <source>
        <dbReference type="EMBL" id="MBB2144265.1"/>
    </source>
</evidence>
<protein>
    <submittedName>
        <fullName evidence="2">Uncharacterized protein</fullName>
    </submittedName>
</protein>
<accession>A0A923DWB4</accession>
<proteinExistence type="predicted"/>
<dbReference type="Proteomes" id="UP000601055">
    <property type="component" value="Unassembled WGS sequence"/>
</dbReference>
<evidence type="ECO:0000313" key="3">
    <source>
        <dbReference type="Proteomes" id="UP000601055"/>
    </source>
</evidence>
<feature type="transmembrane region" description="Helical" evidence="1">
    <location>
        <begin position="50"/>
        <end position="71"/>
    </location>
</feature>
<name>A0A923DWB4_9SPHI</name>
<evidence type="ECO:0000256" key="1">
    <source>
        <dbReference type="SAM" id="Phobius"/>
    </source>
</evidence>